<organism evidence="2 3">
    <name type="scientific">Thraustotheca clavata</name>
    <dbReference type="NCBI Taxonomy" id="74557"/>
    <lineage>
        <taxon>Eukaryota</taxon>
        <taxon>Sar</taxon>
        <taxon>Stramenopiles</taxon>
        <taxon>Oomycota</taxon>
        <taxon>Saprolegniomycetes</taxon>
        <taxon>Saprolegniales</taxon>
        <taxon>Achlyaceae</taxon>
        <taxon>Thraustotheca</taxon>
    </lineage>
</organism>
<keyword evidence="1" id="KW-0812">Transmembrane</keyword>
<comment type="caution">
    <text evidence="2">The sequence shown here is derived from an EMBL/GenBank/DDBJ whole genome shotgun (WGS) entry which is preliminary data.</text>
</comment>
<keyword evidence="3" id="KW-1185">Reference proteome</keyword>
<keyword evidence="1" id="KW-0472">Membrane</keyword>
<proteinExistence type="predicted"/>
<accession>A0A1W0ABK9</accession>
<dbReference type="Proteomes" id="UP000243217">
    <property type="component" value="Unassembled WGS sequence"/>
</dbReference>
<dbReference type="AlphaFoldDB" id="A0A1W0ABK9"/>
<dbReference type="EMBL" id="JNBS01000181">
    <property type="protein sequence ID" value="OQS07674.1"/>
    <property type="molecule type" value="Genomic_DNA"/>
</dbReference>
<reference evidence="2 3" key="1">
    <citation type="journal article" date="2014" name="Genome Biol. Evol.">
        <title>The secreted proteins of Achlya hypogyna and Thraustotheca clavata identify the ancestral oomycete secretome and reveal gene acquisitions by horizontal gene transfer.</title>
        <authorList>
            <person name="Misner I."/>
            <person name="Blouin N."/>
            <person name="Leonard G."/>
            <person name="Richards T.A."/>
            <person name="Lane C.E."/>
        </authorList>
    </citation>
    <scope>NUCLEOTIDE SEQUENCE [LARGE SCALE GENOMIC DNA]</scope>
    <source>
        <strain evidence="2 3">ATCC 34112</strain>
    </source>
</reference>
<name>A0A1W0ABK9_9STRA</name>
<gene>
    <name evidence="2" type="ORF">THRCLA_20089</name>
</gene>
<protein>
    <submittedName>
        <fullName evidence="2">Uncharacterized protein</fullName>
    </submittedName>
</protein>
<feature type="transmembrane region" description="Helical" evidence="1">
    <location>
        <begin position="86"/>
        <end position="111"/>
    </location>
</feature>
<sequence>MVSTGPNLYDVQALSLDSNLRTKISKLKVTIVRSQQDDPPRTTFFNVKAMNFEQSAHRQYFITYGLITPLSERMVHKNQIFATHSYIWLLVFVIIQDEYLIYIADVLYLWLNCLFRSDIFSVYGFPLTK</sequence>
<keyword evidence="1" id="KW-1133">Transmembrane helix</keyword>
<evidence type="ECO:0000313" key="2">
    <source>
        <dbReference type="EMBL" id="OQS07674.1"/>
    </source>
</evidence>
<evidence type="ECO:0000313" key="3">
    <source>
        <dbReference type="Proteomes" id="UP000243217"/>
    </source>
</evidence>
<dbReference type="STRING" id="74557.A0A1W0ABK9"/>
<evidence type="ECO:0000256" key="1">
    <source>
        <dbReference type="SAM" id="Phobius"/>
    </source>
</evidence>